<protein>
    <submittedName>
        <fullName evidence="1">Cytolysin</fullName>
    </submittedName>
</protein>
<dbReference type="Gene3D" id="2.170.15.10">
    <property type="entry name" value="Proaerolysin, chain A, domain 3"/>
    <property type="match status" value="1"/>
</dbReference>
<proteinExistence type="predicted"/>
<dbReference type="SUPFAM" id="SSF56973">
    <property type="entry name" value="Aerolisin/ETX pore-forming domain"/>
    <property type="match status" value="1"/>
</dbReference>
<keyword evidence="2" id="KW-1185">Reference proteome</keyword>
<name>A0AA39JU98_9AGAR</name>
<organism evidence="1 2">
    <name type="scientific">Armillaria borealis</name>
    <dbReference type="NCBI Taxonomy" id="47425"/>
    <lineage>
        <taxon>Eukaryota</taxon>
        <taxon>Fungi</taxon>
        <taxon>Dikarya</taxon>
        <taxon>Basidiomycota</taxon>
        <taxon>Agaricomycotina</taxon>
        <taxon>Agaricomycetes</taxon>
        <taxon>Agaricomycetidae</taxon>
        <taxon>Agaricales</taxon>
        <taxon>Marasmiineae</taxon>
        <taxon>Physalacriaceae</taxon>
        <taxon>Armillaria</taxon>
    </lineage>
</organism>
<sequence>MAPGPKTSWTDLANLGWPKQRVYDTLNAQRGYTMHGFNDMALNERFANDFTWYCYNVTKGSPYMVGDTVDNATKTTTVWSYDNRKNSEPFTTHWTETWSTTETASLSVTRSSSISLQWSVTIGSIAGSDFTISSSNDSETSTTQTKESTHTLENEWEVTVDAGEIFEIRRIELTTKGKSVYNLKYGLNDPVESDAYGGLIASKGDKFNGHYYYGLPANRLLNSPRGTMVFEGLSKSSSFSHEIVRNDGSQKASKSIAKLVKPTIIMKLEDGKKTMLQYALPGPSDTPPEGHE</sequence>
<dbReference type="AlphaFoldDB" id="A0AA39JU98"/>
<reference evidence="1" key="1">
    <citation type="submission" date="2023-06" db="EMBL/GenBank/DDBJ databases">
        <authorList>
            <consortium name="Lawrence Berkeley National Laboratory"/>
            <person name="Ahrendt S."/>
            <person name="Sahu N."/>
            <person name="Indic B."/>
            <person name="Wong-Bajracharya J."/>
            <person name="Merenyi Z."/>
            <person name="Ke H.-M."/>
            <person name="Monk M."/>
            <person name="Kocsube S."/>
            <person name="Drula E."/>
            <person name="Lipzen A."/>
            <person name="Balint B."/>
            <person name="Henrissat B."/>
            <person name="Andreopoulos B."/>
            <person name="Martin F.M."/>
            <person name="Harder C.B."/>
            <person name="Rigling D."/>
            <person name="Ford K.L."/>
            <person name="Foster G.D."/>
            <person name="Pangilinan J."/>
            <person name="Papanicolaou A."/>
            <person name="Barry K."/>
            <person name="LaButti K."/>
            <person name="Viragh M."/>
            <person name="Koriabine M."/>
            <person name="Yan M."/>
            <person name="Riley R."/>
            <person name="Champramary S."/>
            <person name="Plett K.L."/>
            <person name="Tsai I.J."/>
            <person name="Slot J."/>
            <person name="Sipos G."/>
            <person name="Plett J."/>
            <person name="Nagy L.G."/>
            <person name="Grigoriev I.V."/>
        </authorList>
    </citation>
    <scope>NUCLEOTIDE SEQUENCE</scope>
    <source>
        <strain evidence="1">FPL87.14</strain>
    </source>
</reference>
<dbReference type="Proteomes" id="UP001175226">
    <property type="component" value="Unassembled WGS sequence"/>
</dbReference>
<gene>
    <name evidence="1" type="ORF">EV421DRAFT_2016825</name>
</gene>
<evidence type="ECO:0000313" key="2">
    <source>
        <dbReference type="Proteomes" id="UP001175226"/>
    </source>
</evidence>
<comment type="caution">
    <text evidence="1">The sequence shown here is derived from an EMBL/GenBank/DDBJ whole genome shotgun (WGS) entry which is preliminary data.</text>
</comment>
<accession>A0AA39JU98</accession>
<evidence type="ECO:0000313" key="1">
    <source>
        <dbReference type="EMBL" id="KAK0448677.1"/>
    </source>
</evidence>
<dbReference type="EMBL" id="JAUEPT010000009">
    <property type="protein sequence ID" value="KAK0448677.1"/>
    <property type="molecule type" value="Genomic_DNA"/>
</dbReference>